<evidence type="ECO:0000313" key="3">
    <source>
        <dbReference type="EMBL" id="OAN32531.1"/>
    </source>
</evidence>
<name>A0A178LMZ1_MYCIR</name>
<dbReference type="Proteomes" id="UP000078396">
    <property type="component" value="Unassembled WGS sequence"/>
</dbReference>
<dbReference type="EMBL" id="LWCS01000054">
    <property type="protein sequence ID" value="OAN32531.1"/>
    <property type="molecule type" value="Genomic_DNA"/>
</dbReference>
<dbReference type="SUPFAM" id="SSF53300">
    <property type="entry name" value="vWA-like"/>
    <property type="match status" value="1"/>
</dbReference>
<accession>A0A178LMZ1</accession>
<evidence type="ECO:0000256" key="2">
    <source>
        <dbReference type="SAM" id="Phobius"/>
    </source>
</evidence>
<evidence type="ECO:0000313" key="4">
    <source>
        <dbReference type="Proteomes" id="UP000078396"/>
    </source>
</evidence>
<dbReference type="InterPro" id="IPR036465">
    <property type="entry name" value="vWFA_dom_sf"/>
</dbReference>
<organism evidence="3 4">
    <name type="scientific">Mycolicibacterium iranicum</name>
    <name type="common">Mycobacterium iranicum</name>
    <dbReference type="NCBI Taxonomy" id="912594"/>
    <lineage>
        <taxon>Bacteria</taxon>
        <taxon>Bacillati</taxon>
        <taxon>Actinomycetota</taxon>
        <taxon>Actinomycetes</taxon>
        <taxon>Mycobacteriales</taxon>
        <taxon>Mycobacteriaceae</taxon>
        <taxon>Mycolicibacterium</taxon>
    </lineage>
</organism>
<keyword evidence="2" id="KW-0472">Membrane</keyword>
<dbReference type="OrthoDB" id="9814325at2"/>
<evidence type="ECO:0000256" key="1">
    <source>
        <dbReference type="SAM" id="MobiDB-lite"/>
    </source>
</evidence>
<feature type="region of interest" description="Disordered" evidence="1">
    <location>
        <begin position="238"/>
        <end position="259"/>
    </location>
</feature>
<protein>
    <recommendedName>
        <fullName evidence="5">VWFA domain-containing protein</fullName>
    </recommendedName>
</protein>
<proteinExistence type="predicted"/>
<feature type="transmembrane region" description="Helical" evidence="2">
    <location>
        <begin position="6"/>
        <end position="25"/>
    </location>
</feature>
<dbReference type="STRING" id="912594.AWC12_09450"/>
<comment type="caution">
    <text evidence="3">The sequence shown here is derived from an EMBL/GenBank/DDBJ whole genome shotgun (WGS) entry which is preliminary data.</text>
</comment>
<keyword evidence="2" id="KW-0812">Transmembrane</keyword>
<dbReference type="Gene3D" id="3.40.50.410">
    <property type="entry name" value="von Willebrand factor, type A domain"/>
    <property type="match status" value="1"/>
</dbReference>
<dbReference type="RefSeq" id="WP_064284278.1">
    <property type="nucleotide sequence ID" value="NZ_LWCS01000054.1"/>
</dbReference>
<sequence length="304" mass="31801">MTFDPVLPPLVLVFAAVSLVVLRLLSLRQAARAGRRVLLRWSLTTAAILLVLLAAARPVTGSAAEPAPAQASQTGANVYFLVDRSTDSAVTDFGGAPRMSGMRDDIEAVIDAHPGARFALISFAARPAIDWPLSADAWSLTPVVAALNPYPGADSTEVNAAAAANVLRYQLISAGQQFPQAENLVYYLGSGAGQSTLPQGVFDTPAVDGGAVLGYGSGPGANTLRDIAGQLGLPFVERAPGEPLPPTGGTADRAAAPADPVEVPERSELYWALTMLASLLLLPEIYLTARDLRKARATRREVLP</sequence>
<keyword evidence="2" id="KW-1133">Transmembrane helix</keyword>
<gene>
    <name evidence="3" type="ORF">A4X20_08385</name>
</gene>
<reference evidence="3 4" key="1">
    <citation type="submission" date="2016-04" db="EMBL/GenBank/DDBJ databases">
        <title>Draft Genome Sequences of Staphylococcus capitis Strain H36, S. capitis Strain H65, S. cohnii Strain H62, S. hominis Strain H69, Mycobacterium iranicum Strain H39, Plantibacter sp. Strain H53, Pseudomonas oryzihabitans Strain H72, and Microbacterium sp. Strain H83, isolated from residential settings.</title>
        <authorList>
            <person name="Lymperopoulou D."/>
            <person name="Adams R.I."/>
            <person name="Lindow S."/>
            <person name="Coil D.A."/>
            <person name="Jospin G."/>
            <person name="Eisen J.A."/>
        </authorList>
    </citation>
    <scope>NUCLEOTIDE SEQUENCE [LARGE SCALE GENOMIC DNA]</scope>
    <source>
        <strain evidence="3 4">H39</strain>
    </source>
</reference>
<dbReference type="AlphaFoldDB" id="A0A178LMZ1"/>
<feature type="transmembrane region" description="Helical" evidence="2">
    <location>
        <begin position="37"/>
        <end position="56"/>
    </location>
</feature>
<feature type="compositionally biased region" description="Low complexity" evidence="1">
    <location>
        <begin position="247"/>
        <end position="259"/>
    </location>
</feature>
<evidence type="ECO:0008006" key="5">
    <source>
        <dbReference type="Google" id="ProtNLM"/>
    </source>
</evidence>